<reference evidence="1 2" key="1">
    <citation type="submission" date="2021-01" db="EMBL/GenBank/DDBJ databases">
        <title>WGS of actinomycetes isolated from Thailand.</title>
        <authorList>
            <person name="Thawai C."/>
        </authorList>
    </citation>
    <scope>NUCLEOTIDE SEQUENCE [LARGE SCALE GENOMIC DNA]</scope>
    <source>
        <strain evidence="1 2">LPG 2</strain>
    </source>
</reference>
<gene>
    <name evidence="1" type="ORF">JK358_33830</name>
</gene>
<protein>
    <submittedName>
        <fullName evidence="1">Uncharacterized protein</fullName>
    </submittedName>
</protein>
<evidence type="ECO:0000313" key="2">
    <source>
        <dbReference type="Proteomes" id="UP000602198"/>
    </source>
</evidence>
<accession>A0ABS1MFI8</accession>
<comment type="caution">
    <text evidence="1">The sequence shown here is derived from an EMBL/GenBank/DDBJ whole genome shotgun (WGS) entry which is preliminary data.</text>
</comment>
<dbReference type="EMBL" id="JAERRJ010000016">
    <property type="protein sequence ID" value="MBL1079398.1"/>
    <property type="molecule type" value="Genomic_DNA"/>
</dbReference>
<keyword evidence="2" id="KW-1185">Reference proteome</keyword>
<name>A0ABS1MFI8_9NOCA</name>
<sequence length="84" mass="9493">MLQPITLPYRITDADSETFYIFANTANYVEWRLHLQWSDGVDSDETIIDDRGSPFATARAAPGTEHYFPAFDGSGWSRCEAARC</sequence>
<dbReference type="Proteomes" id="UP000602198">
    <property type="component" value="Unassembled WGS sequence"/>
</dbReference>
<proteinExistence type="predicted"/>
<organism evidence="1 2">
    <name type="scientific">Nocardia acididurans</name>
    <dbReference type="NCBI Taxonomy" id="2802282"/>
    <lineage>
        <taxon>Bacteria</taxon>
        <taxon>Bacillati</taxon>
        <taxon>Actinomycetota</taxon>
        <taxon>Actinomycetes</taxon>
        <taxon>Mycobacteriales</taxon>
        <taxon>Nocardiaceae</taxon>
        <taxon>Nocardia</taxon>
    </lineage>
</organism>
<evidence type="ECO:0000313" key="1">
    <source>
        <dbReference type="EMBL" id="MBL1079398.1"/>
    </source>
</evidence>
<dbReference type="RefSeq" id="WP_201955770.1">
    <property type="nucleotide sequence ID" value="NZ_JAERRJ010000016.1"/>
</dbReference>